<gene>
    <name evidence="1" type="ORF">GMPD_15900</name>
</gene>
<accession>A0A6V8MUI0</accession>
<sequence>MENVERDLMDDATSKDLMVQSIGFAHMTGYQGLTTLLAWEVCNGTLHAV</sequence>
<organism evidence="1 2">
    <name type="scientific">Geomonas paludis</name>
    <dbReference type="NCBI Taxonomy" id="2740185"/>
    <lineage>
        <taxon>Bacteria</taxon>
        <taxon>Pseudomonadati</taxon>
        <taxon>Thermodesulfobacteriota</taxon>
        <taxon>Desulfuromonadia</taxon>
        <taxon>Geobacterales</taxon>
        <taxon>Geobacteraceae</taxon>
        <taxon>Geomonas</taxon>
    </lineage>
</organism>
<dbReference type="EMBL" id="BLXY01000002">
    <property type="protein sequence ID" value="GFO63671.1"/>
    <property type="molecule type" value="Genomic_DNA"/>
</dbReference>
<name>A0A6V8MUI0_9BACT</name>
<dbReference type="AlphaFoldDB" id="A0A6V8MUI0"/>
<dbReference type="Proteomes" id="UP000568888">
    <property type="component" value="Unassembled WGS sequence"/>
</dbReference>
<evidence type="ECO:0000313" key="1">
    <source>
        <dbReference type="EMBL" id="GFO63671.1"/>
    </source>
</evidence>
<protein>
    <submittedName>
        <fullName evidence="1">Uncharacterized protein</fullName>
    </submittedName>
</protein>
<proteinExistence type="predicted"/>
<evidence type="ECO:0000313" key="2">
    <source>
        <dbReference type="Proteomes" id="UP000568888"/>
    </source>
</evidence>
<reference evidence="2" key="1">
    <citation type="submission" date="2020-06" db="EMBL/GenBank/DDBJ databases">
        <title>Draft genomic sequecing of Geomonas sp. Red736.</title>
        <authorList>
            <person name="Itoh H."/>
            <person name="Xu Z.X."/>
            <person name="Ushijima N."/>
            <person name="Masuda Y."/>
            <person name="Shiratori Y."/>
            <person name="Senoo K."/>
        </authorList>
    </citation>
    <scope>NUCLEOTIDE SEQUENCE [LARGE SCALE GENOMIC DNA]</scope>
    <source>
        <strain evidence="2">Red736</strain>
    </source>
</reference>
<comment type="caution">
    <text evidence="1">The sequence shown here is derived from an EMBL/GenBank/DDBJ whole genome shotgun (WGS) entry which is preliminary data.</text>
</comment>